<evidence type="ECO:0000256" key="6">
    <source>
        <dbReference type="RuleBase" id="RU003567"/>
    </source>
</evidence>
<evidence type="ECO:0000256" key="7">
    <source>
        <dbReference type="SAM" id="MobiDB-lite"/>
    </source>
</evidence>
<dbReference type="EMBL" id="AHYS01000006">
    <property type="protein sequence ID" value="ESK61265.1"/>
    <property type="molecule type" value="Genomic_DNA"/>
</dbReference>
<proteinExistence type="inferred from homology"/>
<dbReference type="GeneID" id="60872466"/>
<sequence length="244" mass="26511">MKIKLNGTVIDSDDAFIYEWLGIPHISSSKLSSLPTNGEDLEIELNSYGGSVFAGSEIYTILKSYPGKVTITVTGIAASAASVIAMAADVVKISPTAQLMLHNAWTTASGNASDFEKEAEVLRGVNESIANAYMLKTGKSKDELLAIMEKESWFTAEKAIEIGLADEMLFQEEIQPQDIAANIGGGLPHQAVEKIANLIKQPLNIDYDKLADKVAEKLKNTEKDEPKSKAKPKQQSLGFDRFVF</sequence>
<dbReference type="PRINTS" id="PR00127">
    <property type="entry name" value="CLPPROTEASEP"/>
</dbReference>
<gene>
    <name evidence="8" type="ORF">OMO_01325</name>
</gene>
<dbReference type="HOGENOM" id="CLU_052762_2_1_9"/>
<evidence type="ECO:0000313" key="9">
    <source>
        <dbReference type="Proteomes" id="UP000017415"/>
    </source>
</evidence>
<comment type="caution">
    <text evidence="8">The sequence shown here is derived from an EMBL/GenBank/DDBJ whole genome shotgun (WGS) entry which is preliminary data.</text>
</comment>
<dbReference type="GO" id="GO:0004252">
    <property type="term" value="F:serine-type endopeptidase activity"/>
    <property type="evidence" value="ECO:0007669"/>
    <property type="project" value="InterPro"/>
</dbReference>
<dbReference type="RefSeq" id="WP_016250916.1">
    <property type="nucleotide sequence ID" value="NZ_ASWI01000003.1"/>
</dbReference>
<keyword evidence="2" id="KW-0963">Cytoplasm</keyword>
<dbReference type="InterPro" id="IPR001907">
    <property type="entry name" value="ClpP"/>
</dbReference>
<keyword evidence="3" id="KW-0645">Protease</keyword>
<dbReference type="Gene3D" id="3.90.226.10">
    <property type="entry name" value="2-enoyl-CoA Hydratase, Chain A, domain 1"/>
    <property type="match status" value="1"/>
</dbReference>
<dbReference type="Pfam" id="PF00574">
    <property type="entry name" value="CLP_protease"/>
    <property type="match status" value="1"/>
</dbReference>
<name>S1RM32_9ENTE</name>
<keyword evidence="5" id="KW-0720">Serine protease</keyword>
<dbReference type="SUPFAM" id="SSF52096">
    <property type="entry name" value="ClpP/crotonase"/>
    <property type="match status" value="1"/>
</dbReference>
<dbReference type="STRING" id="44008.GCA_001318175_01816"/>
<dbReference type="PANTHER" id="PTHR10381">
    <property type="entry name" value="ATP-DEPENDENT CLP PROTEASE PROTEOLYTIC SUBUNIT"/>
    <property type="match status" value="1"/>
</dbReference>
<dbReference type="GO" id="GO:0009368">
    <property type="term" value="C:endopeptidase Clp complex"/>
    <property type="evidence" value="ECO:0007669"/>
    <property type="project" value="TreeGrafter"/>
</dbReference>
<dbReference type="Proteomes" id="UP000017415">
    <property type="component" value="Unassembled WGS sequence"/>
</dbReference>
<dbReference type="GO" id="GO:0051117">
    <property type="term" value="F:ATPase binding"/>
    <property type="evidence" value="ECO:0007669"/>
    <property type="project" value="TreeGrafter"/>
</dbReference>
<evidence type="ECO:0000256" key="1">
    <source>
        <dbReference type="ARBA" id="ARBA00007039"/>
    </source>
</evidence>
<reference evidence="8 9" key="1">
    <citation type="submission" date="2013-10" db="EMBL/GenBank/DDBJ databases">
        <title>The Genome Sequence of Enterococcus cecorum DSM 20682 (= ATCC 43198) (Illumina assembly).</title>
        <authorList>
            <consortium name="The Broad Institute Genomics Platform"/>
            <consortium name="The Broad Institute Genome Sequencing Center for Infectious Disease"/>
            <person name="Earl A."/>
            <person name="Russ C."/>
            <person name="Gilmore M."/>
            <person name="Surin D."/>
            <person name="Walker B."/>
            <person name="Young S."/>
            <person name="Zeng Q."/>
            <person name="Gargeya S."/>
            <person name="Fitzgerald M."/>
            <person name="Haas B."/>
            <person name="Abouelleil A."/>
            <person name="Allen A.W."/>
            <person name="Alvarado L."/>
            <person name="Arachchi H.M."/>
            <person name="Berlin A.M."/>
            <person name="Chapman S.B."/>
            <person name="Gainer-Dewar J."/>
            <person name="Goldberg J."/>
            <person name="Griggs A."/>
            <person name="Gujja S."/>
            <person name="Hansen M."/>
            <person name="Howarth C."/>
            <person name="Imamovic A."/>
            <person name="Ireland A."/>
            <person name="Larimer J."/>
            <person name="McCowan C."/>
            <person name="Murphy C."/>
            <person name="Pearson M."/>
            <person name="Poon T.W."/>
            <person name="Priest M."/>
            <person name="Roberts A."/>
            <person name="Saif S."/>
            <person name="Shea T."/>
            <person name="Sisk P."/>
            <person name="Sykes S."/>
            <person name="Wortman J."/>
            <person name="Nusbaum C."/>
            <person name="Birren B."/>
        </authorList>
    </citation>
    <scope>NUCLEOTIDE SEQUENCE [LARGE SCALE GENOMIC DNA]</scope>
    <source>
        <strain evidence="8 9">ATCC 43198</strain>
    </source>
</reference>
<feature type="compositionally biased region" description="Basic and acidic residues" evidence="7">
    <location>
        <begin position="218"/>
        <end position="228"/>
    </location>
</feature>
<keyword evidence="4" id="KW-0378">Hydrolase</keyword>
<dbReference type="PANTHER" id="PTHR10381:SF70">
    <property type="entry name" value="ATP-DEPENDENT CLP PROTEASE PROTEOLYTIC SUBUNIT"/>
    <property type="match status" value="1"/>
</dbReference>
<dbReference type="OrthoDB" id="9806592at2"/>
<evidence type="ECO:0000256" key="3">
    <source>
        <dbReference type="ARBA" id="ARBA00022670"/>
    </source>
</evidence>
<evidence type="ECO:0000313" key="8">
    <source>
        <dbReference type="EMBL" id="ESK61265.1"/>
    </source>
</evidence>
<dbReference type="GO" id="GO:0006515">
    <property type="term" value="P:protein quality control for misfolded or incompletely synthesized proteins"/>
    <property type="evidence" value="ECO:0007669"/>
    <property type="project" value="TreeGrafter"/>
</dbReference>
<comment type="similarity">
    <text evidence="1 6">Belongs to the peptidase S14 family.</text>
</comment>
<protein>
    <recommendedName>
        <fullName evidence="6">ATP-dependent Clp protease proteolytic subunit</fullName>
    </recommendedName>
</protein>
<dbReference type="InterPro" id="IPR029045">
    <property type="entry name" value="ClpP/crotonase-like_dom_sf"/>
</dbReference>
<evidence type="ECO:0000256" key="2">
    <source>
        <dbReference type="ARBA" id="ARBA00022490"/>
    </source>
</evidence>
<dbReference type="InterPro" id="IPR023562">
    <property type="entry name" value="ClpP/TepA"/>
</dbReference>
<feature type="region of interest" description="Disordered" evidence="7">
    <location>
        <begin position="218"/>
        <end position="244"/>
    </location>
</feature>
<dbReference type="PATRIC" id="fig|1121864.4.peg.725"/>
<evidence type="ECO:0000256" key="4">
    <source>
        <dbReference type="ARBA" id="ARBA00022801"/>
    </source>
</evidence>
<evidence type="ECO:0000256" key="5">
    <source>
        <dbReference type="ARBA" id="ARBA00022825"/>
    </source>
</evidence>
<dbReference type="NCBIfam" id="NF045542">
    <property type="entry name" value="Clp_rel_HeadMat"/>
    <property type="match status" value="1"/>
</dbReference>
<dbReference type="eggNOG" id="COG0740">
    <property type="taxonomic scope" value="Bacteria"/>
</dbReference>
<organism evidence="8 9">
    <name type="scientific">Enterococcus cecorum DSM 20682 = ATCC 43198</name>
    <dbReference type="NCBI Taxonomy" id="1121864"/>
    <lineage>
        <taxon>Bacteria</taxon>
        <taxon>Bacillati</taxon>
        <taxon>Bacillota</taxon>
        <taxon>Bacilli</taxon>
        <taxon>Lactobacillales</taxon>
        <taxon>Enterococcaceae</taxon>
        <taxon>Enterococcus</taxon>
    </lineage>
</organism>
<keyword evidence="9" id="KW-1185">Reference proteome</keyword>
<dbReference type="AlphaFoldDB" id="S1RM32"/>
<dbReference type="CDD" id="cd07016">
    <property type="entry name" value="S14_ClpP_1"/>
    <property type="match status" value="1"/>
</dbReference>
<dbReference type="GO" id="GO:0004176">
    <property type="term" value="F:ATP-dependent peptidase activity"/>
    <property type="evidence" value="ECO:0007669"/>
    <property type="project" value="InterPro"/>
</dbReference>
<accession>S1RM32</accession>